<evidence type="ECO:0000313" key="10">
    <source>
        <dbReference type="EMBL" id="OAA85171.1"/>
    </source>
</evidence>
<reference evidence="10 12" key="3">
    <citation type="journal article" date="2016" name="Biotechnol. Bioeng.">
        <title>Traits of selected Clostridium strains for syngas fermentation to ethanol.</title>
        <authorList>
            <person name="Martin M.E."/>
            <person name="Richter H."/>
            <person name="Saha S."/>
            <person name="Angenent L.T."/>
        </authorList>
    </citation>
    <scope>NUCLEOTIDE SEQUENCE [LARGE SCALE GENOMIC DNA]</scope>
    <source>
        <strain evidence="10 12">PETC</strain>
    </source>
</reference>
<comment type="pathway">
    <text evidence="5">Amino-acid biosynthesis; D-alanine biosynthesis; D-alanine from L-alanine: step 1/1.</text>
</comment>
<dbReference type="FunFam" id="3.20.20.10:FF:000002">
    <property type="entry name" value="Alanine racemase"/>
    <property type="match status" value="1"/>
</dbReference>
<feature type="modified residue" description="N6-(pyridoxal phosphate)lysine" evidence="5 6">
    <location>
        <position position="38"/>
    </location>
</feature>
<dbReference type="Proteomes" id="UP000077020">
    <property type="component" value="Unassembled WGS sequence"/>
</dbReference>
<dbReference type="SMART" id="SM01005">
    <property type="entry name" value="Ala_racemase_C"/>
    <property type="match status" value="1"/>
</dbReference>
<dbReference type="Pfam" id="PF01168">
    <property type="entry name" value="Ala_racemase_N"/>
    <property type="match status" value="1"/>
</dbReference>
<dbReference type="EC" id="5.1.1.1" evidence="5"/>
<feature type="binding site" evidence="5 7">
    <location>
        <position position="314"/>
    </location>
    <ligand>
        <name>substrate</name>
    </ligand>
</feature>
<gene>
    <name evidence="9" type="primary">alr3</name>
    <name evidence="10" type="synonym">alr_1</name>
    <name evidence="9" type="ordered locus">CLJU_c40390</name>
    <name evidence="10" type="ORF">WX45_00675</name>
</gene>
<feature type="binding site" evidence="5 7">
    <location>
        <position position="136"/>
    </location>
    <ligand>
        <name>substrate</name>
    </ligand>
</feature>
<protein>
    <recommendedName>
        <fullName evidence="5">Alanine racemase</fullName>
        <ecNumber evidence="5">5.1.1.1</ecNumber>
    </recommendedName>
</protein>
<dbReference type="Pfam" id="PF00842">
    <property type="entry name" value="Ala_racemase_C"/>
    <property type="match status" value="1"/>
</dbReference>
<dbReference type="FunFam" id="2.40.37.10:FF:000006">
    <property type="entry name" value="Alanine racemase"/>
    <property type="match status" value="1"/>
</dbReference>
<dbReference type="Gene3D" id="2.40.37.10">
    <property type="entry name" value="Lyase, Ornithine Decarboxylase, Chain A, domain 1"/>
    <property type="match status" value="1"/>
</dbReference>
<dbReference type="HOGENOM" id="CLU_028393_2_2_9"/>
<dbReference type="SUPFAM" id="SSF50621">
    <property type="entry name" value="Alanine racemase C-terminal domain-like"/>
    <property type="match status" value="1"/>
</dbReference>
<dbReference type="AlphaFoldDB" id="D8GII9"/>
<evidence type="ECO:0000256" key="2">
    <source>
        <dbReference type="ARBA" id="ARBA00001933"/>
    </source>
</evidence>
<dbReference type="Gene3D" id="3.20.20.10">
    <property type="entry name" value="Alanine racemase"/>
    <property type="match status" value="1"/>
</dbReference>
<evidence type="ECO:0000256" key="4">
    <source>
        <dbReference type="ARBA" id="ARBA00023235"/>
    </source>
</evidence>
<feature type="active site" description="Proton acceptor; specific for D-alanine" evidence="5">
    <location>
        <position position="38"/>
    </location>
</feature>
<keyword evidence="3 5" id="KW-0663">Pyridoxal phosphate</keyword>
<feature type="domain" description="Alanine racemase C-terminal" evidence="8">
    <location>
        <begin position="245"/>
        <end position="373"/>
    </location>
</feature>
<evidence type="ECO:0000256" key="3">
    <source>
        <dbReference type="ARBA" id="ARBA00022898"/>
    </source>
</evidence>
<evidence type="ECO:0000256" key="5">
    <source>
        <dbReference type="HAMAP-Rule" id="MF_01201"/>
    </source>
</evidence>
<reference evidence="9" key="1">
    <citation type="submission" date="2009-07" db="EMBL/GenBank/DDBJ databases">
        <authorList>
            <person name="Koepke M."/>
            <person name="Hujer S."/>
            <person name="Held C."/>
            <person name="Wiezer A."/>
            <person name="Liesegang H."/>
            <person name="Ehrenreich A."/>
            <person name="Gottschalk G."/>
            <person name="Duerre P."/>
        </authorList>
    </citation>
    <scope>NUCLEOTIDE SEQUENCE</scope>
    <source>
        <strain evidence="9">DSM 13528</strain>
    </source>
</reference>
<dbReference type="PROSITE" id="PS00395">
    <property type="entry name" value="ALANINE_RACEMASE"/>
    <property type="match status" value="1"/>
</dbReference>
<dbReference type="GO" id="GO:0008784">
    <property type="term" value="F:alanine racemase activity"/>
    <property type="evidence" value="ECO:0007669"/>
    <property type="project" value="UniProtKB-UniRule"/>
</dbReference>
<dbReference type="KEGG" id="clj:CLJU_c40390"/>
<proteinExistence type="inferred from homology"/>
<dbReference type="GO" id="GO:0009252">
    <property type="term" value="P:peptidoglycan biosynthetic process"/>
    <property type="evidence" value="ECO:0007669"/>
    <property type="project" value="TreeGrafter"/>
</dbReference>
<dbReference type="PATRIC" id="fig|748727.19.peg.1296"/>
<dbReference type="InterPro" id="IPR000821">
    <property type="entry name" value="Ala_racemase"/>
</dbReference>
<dbReference type="CDD" id="cd00430">
    <property type="entry name" value="PLPDE_III_AR"/>
    <property type="match status" value="1"/>
</dbReference>
<dbReference type="PRINTS" id="PR00992">
    <property type="entry name" value="ALARACEMASE"/>
</dbReference>
<dbReference type="SUPFAM" id="SSF51419">
    <property type="entry name" value="PLP-binding barrel"/>
    <property type="match status" value="1"/>
</dbReference>
<keyword evidence="4 5" id="KW-0413">Isomerase</keyword>
<evidence type="ECO:0000259" key="8">
    <source>
        <dbReference type="SMART" id="SM01005"/>
    </source>
</evidence>
<dbReference type="PANTHER" id="PTHR30511">
    <property type="entry name" value="ALANINE RACEMASE"/>
    <property type="match status" value="1"/>
</dbReference>
<dbReference type="GO" id="GO:0005829">
    <property type="term" value="C:cytosol"/>
    <property type="evidence" value="ECO:0007669"/>
    <property type="project" value="TreeGrafter"/>
</dbReference>
<dbReference type="OrthoDB" id="9813814at2"/>
<comment type="similarity">
    <text evidence="5">Belongs to the alanine racemase family.</text>
</comment>
<comment type="function">
    <text evidence="5">Catalyzes the interconversion of L-alanine and D-alanine. May also act on other amino acids.</text>
</comment>
<dbReference type="InterPro" id="IPR020622">
    <property type="entry name" value="Ala_racemase_pyridoxalP-BS"/>
</dbReference>
<comment type="cofactor">
    <cofactor evidence="2 5 6">
        <name>pyridoxal 5'-phosphate</name>
        <dbReference type="ChEBI" id="CHEBI:597326"/>
    </cofactor>
</comment>
<accession>D8GII9</accession>
<name>D8GII9_CLOLD</name>
<dbReference type="UniPathway" id="UPA00042">
    <property type="reaction ID" value="UER00497"/>
</dbReference>
<dbReference type="InterPro" id="IPR029066">
    <property type="entry name" value="PLP-binding_barrel"/>
</dbReference>
<evidence type="ECO:0000256" key="7">
    <source>
        <dbReference type="PIRSR" id="PIRSR600821-52"/>
    </source>
</evidence>
<dbReference type="NCBIfam" id="TIGR00492">
    <property type="entry name" value="alr"/>
    <property type="match status" value="1"/>
</dbReference>
<dbReference type="EMBL" id="CP001666">
    <property type="protein sequence ID" value="ADK17063.1"/>
    <property type="molecule type" value="Genomic_DNA"/>
</dbReference>
<dbReference type="GO" id="GO:0030170">
    <property type="term" value="F:pyridoxal phosphate binding"/>
    <property type="evidence" value="ECO:0007669"/>
    <property type="project" value="UniProtKB-UniRule"/>
</dbReference>
<feature type="active site" description="Proton acceptor; specific for L-alanine" evidence="5">
    <location>
        <position position="266"/>
    </location>
</feature>
<comment type="catalytic activity">
    <reaction evidence="1 5">
        <text>L-alanine = D-alanine</text>
        <dbReference type="Rhea" id="RHEA:20249"/>
        <dbReference type="ChEBI" id="CHEBI:57416"/>
        <dbReference type="ChEBI" id="CHEBI:57972"/>
        <dbReference type="EC" id="5.1.1.1"/>
    </reaction>
</comment>
<dbReference type="RefSeq" id="WP_013240628.1">
    <property type="nucleotide sequence ID" value="NC_014328.1"/>
</dbReference>
<dbReference type="HAMAP" id="MF_01201">
    <property type="entry name" value="Ala_racemase"/>
    <property type="match status" value="1"/>
</dbReference>
<dbReference type="STRING" id="748727.CLJU_c40390"/>
<dbReference type="Proteomes" id="UP000001656">
    <property type="component" value="Chromosome"/>
</dbReference>
<sequence length="385" mass="42693">MLTNHRPVWVEVDLSIIASNMRSIRDVCKDKEIFGVVKADAYGHGAIDVAPVLLENGATRLAVALVSEGIELRKAGVTCQINVLGITPPNLFRELLEYELEPVVSDYDYAKALSESAAALNKTVRIHLKVDTGLGRIGFLTTEKAVDEAVMISKLPNIFIESIFSHFSSAGEANKEYSYKQFEKFQWFINKMEEKGLYIKLKHIANSSAIWNLPETYLDGVRPGTIIYGCSSDDVKREVIPIKPAMTWKANILFLKELEAGQYIGYGRKFRTERKSIIGTLGVGYADGYSRMLSGKAKVIINGKFAPVVGNICMDQCMVDLTDIGDVKLGDEVILMGSQGELKIDADDIAKLIGTNNNEVMCLIGRRVPRVYIKDGKVIKIKNNF</sequence>
<dbReference type="InterPro" id="IPR011079">
    <property type="entry name" value="Ala_racemase_C"/>
</dbReference>
<dbReference type="InterPro" id="IPR009006">
    <property type="entry name" value="Ala_racemase/Decarboxylase_C"/>
</dbReference>
<dbReference type="PANTHER" id="PTHR30511:SF0">
    <property type="entry name" value="ALANINE RACEMASE, CATABOLIC-RELATED"/>
    <property type="match status" value="1"/>
</dbReference>
<evidence type="ECO:0000256" key="1">
    <source>
        <dbReference type="ARBA" id="ARBA00000316"/>
    </source>
</evidence>
<evidence type="ECO:0000313" key="9">
    <source>
        <dbReference type="EMBL" id="ADK17063.1"/>
    </source>
</evidence>
<dbReference type="InterPro" id="IPR001608">
    <property type="entry name" value="Ala_racemase_N"/>
</dbReference>
<evidence type="ECO:0000313" key="11">
    <source>
        <dbReference type="Proteomes" id="UP000001656"/>
    </source>
</evidence>
<keyword evidence="12" id="KW-1185">Reference proteome</keyword>
<organism evidence="9 11">
    <name type="scientific">Clostridium ljungdahlii (strain ATCC 55383 / DSM 13528 / PETC)</name>
    <dbReference type="NCBI Taxonomy" id="748727"/>
    <lineage>
        <taxon>Bacteria</taxon>
        <taxon>Bacillati</taxon>
        <taxon>Bacillota</taxon>
        <taxon>Clostridia</taxon>
        <taxon>Eubacteriales</taxon>
        <taxon>Clostridiaceae</taxon>
        <taxon>Clostridium</taxon>
    </lineage>
</organism>
<dbReference type="eggNOG" id="COG0787">
    <property type="taxonomic scope" value="Bacteria"/>
</dbReference>
<evidence type="ECO:0000313" key="12">
    <source>
        <dbReference type="Proteomes" id="UP000077020"/>
    </source>
</evidence>
<dbReference type="GO" id="GO:0030632">
    <property type="term" value="P:D-alanine biosynthetic process"/>
    <property type="evidence" value="ECO:0007669"/>
    <property type="project" value="UniProtKB-UniRule"/>
</dbReference>
<dbReference type="EMBL" id="LITS01000020">
    <property type="protein sequence ID" value="OAA85171.1"/>
    <property type="molecule type" value="Genomic_DNA"/>
</dbReference>
<evidence type="ECO:0000256" key="6">
    <source>
        <dbReference type="PIRSR" id="PIRSR600821-50"/>
    </source>
</evidence>
<reference evidence="9 11" key="2">
    <citation type="journal article" date="2010" name="Proc. Natl. Acad. Sci. U.S.A.">
        <title>Clostridium ljungdahlii represents a microbial production platform based on syngas.</title>
        <authorList>
            <person name="Kopke M."/>
            <person name="Held C."/>
            <person name="Hujer S."/>
            <person name="Liesegang H."/>
            <person name="Wiezer A."/>
            <person name="Wollherr A."/>
            <person name="Ehrenreich A."/>
            <person name="Liebl W."/>
            <person name="Gottschalk G."/>
            <person name="Durre P."/>
        </authorList>
    </citation>
    <scope>NUCLEOTIDE SEQUENCE [LARGE SCALE GENOMIC DNA]</scope>
    <source>
        <strain evidence="11">ATCC 55383 / DSM 13528 / PETC</strain>
        <strain evidence="9">DSM 13528</strain>
    </source>
</reference>